<dbReference type="InterPro" id="IPR015424">
    <property type="entry name" value="PyrdxlP-dep_Trfase"/>
</dbReference>
<dbReference type="SUPFAM" id="SSF53383">
    <property type="entry name" value="PLP-dependent transferases"/>
    <property type="match status" value="1"/>
</dbReference>
<accession>A0A286T9R2</accession>
<name>A0A286T9R2_BIFBI</name>
<proteinExistence type="predicted"/>
<sequence>MNWALEHGLIVNAVAPDALRLAPPLIVSEQEIDEAVSILAKIPADLPND</sequence>
<evidence type="ECO:0000313" key="2">
    <source>
        <dbReference type="Proteomes" id="UP000262177"/>
    </source>
</evidence>
<reference evidence="1 2" key="1">
    <citation type="journal article" date="2017" name="Biosci. Biotechnol. Biochem.">
        <title>Identification and characterization of a sulfoglycosidase from Bifidobacterium bifidum implicated in mucin glycan utilization.</title>
        <authorList>
            <person name="Katoh T."/>
            <person name="Maeshibu T."/>
            <person name="Kikkawa K."/>
            <person name="Gotoh A."/>
            <person name="Tomabechi Y."/>
            <person name="Nakamura M."/>
            <person name="Liao W.-H."/>
            <person name="Yamaguchi M."/>
            <person name="Ashida H."/>
            <person name="Yamamoto K."/>
            <person name="Katayama T."/>
        </authorList>
    </citation>
    <scope>NUCLEOTIDE SEQUENCE [LARGE SCALE GENOMIC DNA]</scope>
    <source>
        <strain evidence="1 2">JCM 7004</strain>
    </source>
</reference>
<dbReference type="AlphaFoldDB" id="A0A286T9R2"/>
<dbReference type="Gene3D" id="3.90.1150.10">
    <property type="entry name" value="Aspartate Aminotransferase, domain 1"/>
    <property type="match status" value="1"/>
</dbReference>
<evidence type="ECO:0000313" key="1">
    <source>
        <dbReference type="EMBL" id="BBA47133.1"/>
    </source>
</evidence>
<dbReference type="Proteomes" id="UP000262177">
    <property type="component" value="Chromosome"/>
</dbReference>
<gene>
    <name evidence="1" type="ORF">BBJK_00125</name>
</gene>
<evidence type="ECO:0008006" key="3">
    <source>
        <dbReference type="Google" id="ProtNLM"/>
    </source>
</evidence>
<organism evidence="1 2">
    <name type="scientific">Bifidobacterium bifidum LMG 13195</name>
    <dbReference type="NCBI Taxonomy" id="1207542"/>
    <lineage>
        <taxon>Bacteria</taxon>
        <taxon>Bacillati</taxon>
        <taxon>Actinomycetota</taxon>
        <taxon>Actinomycetes</taxon>
        <taxon>Bifidobacteriales</taxon>
        <taxon>Bifidobacteriaceae</taxon>
        <taxon>Bifidobacterium</taxon>
    </lineage>
</organism>
<dbReference type="EMBL" id="AP018131">
    <property type="protein sequence ID" value="BBA47133.1"/>
    <property type="molecule type" value="Genomic_DNA"/>
</dbReference>
<protein>
    <recommendedName>
        <fullName evidence="3">Acetylornithine aminotransferase</fullName>
    </recommendedName>
</protein>
<dbReference type="InterPro" id="IPR015422">
    <property type="entry name" value="PyrdxlP-dep_Trfase_small"/>
</dbReference>